<comment type="caution">
    <text evidence="2">The sequence shown here is derived from an EMBL/GenBank/DDBJ whole genome shotgun (WGS) entry which is preliminary data.</text>
</comment>
<gene>
    <name evidence="2" type="ORF">CDD82_7786</name>
</gene>
<name>A0A2C5YR54_9HYPO</name>
<dbReference type="Pfam" id="PF24969">
    <property type="entry name" value="LRR_15"/>
    <property type="match status" value="1"/>
</dbReference>
<evidence type="ECO:0000313" key="3">
    <source>
        <dbReference type="Proteomes" id="UP000224854"/>
    </source>
</evidence>
<keyword evidence="3" id="KW-1185">Reference proteome</keyword>
<dbReference type="AlphaFoldDB" id="A0A2C5YR54"/>
<protein>
    <recommendedName>
        <fullName evidence="1">Leucine-rich repeat domain-containing protein</fullName>
    </recommendedName>
</protein>
<organism evidence="2 3">
    <name type="scientific">Ophiocordyceps australis</name>
    <dbReference type="NCBI Taxonomy" id="1399860"/>
    <lineage>
        <taxon>Eukaryota</taxon>
        <taxon>Fungi</taxon>
        <taxon>Dikarya</taxon>
        <taxon>Ascomycota</taxon>
        <taxon>Pezizomycotina</taxon>
        <taxon>Sordariomycetes</taxon>
        <taxon>Hypocreomycetidae</taxon>
        <taxon>Hypocreales</taxon>
        <taxon>Ophiocordycipitaceae</taxon>
        <taxon>Ophiocordyceps</taxon>
    </lineage>
</organism>
<accession>A0A2C5YR54</accession>
<proteinExistence type="predicted"/>
<sequence>MQTLCYGYEDGFLALLLMGCPNLDDFGIGQSIRPLMVRLVMWTAGRLHAVAHHLKKRDIEVPASIQPYLRALNLKSFYQELRAPEVDEMTDEVIAYWYNGFPCYQGHEDLAIPFFRMSNARRYECVLADGHDDGPVSLSNFIERGSSPVEHITLRRSRLTPGALTALVGSCKQLRSFEYIRGTCFSDIAHDAMPDHLMRAILPHKETLESLIVDFDDHIQREIWWEAYCEPEQFYLGYQFRQMKRLTKLVVGMQLVTGVTLAYNHTQNPNDGADHIVPFAVVDGAPALLSCLPPNLQDVTVCSCEAMAVPIFKQLIEAAQAGQHPRELRRLMILYNPPDGGFPDLATEQGRLAVSVMRQTDRTRNFDLSEVPLHDRLWTTTIPGQRPVLNLCSRIYSEVTRDEWIKWRYMGVGLAFIEEARVILPAVDVSPGRPNLISELEDFLDNCAASLEQDASPEQDSDEEMT</sequence>
<feature type="domain" description="Leucine-rich repeat" evidence="1">
    <location>
        <begin position="105"/>
        <end position="217"/>
    </location>
</feature>
<dbReference type="EMBL" id="NJEU01000947">
    <property type="protein sequence ID" value="PHH69391.1"/>
    <property type="molecule type" value="Genomic_DNA"/>
</dbReference>
<dbReference type="OrthoDB" id="2520703at2759"/>
<evidence type="ECO:0000259" key="1">
    <source>
        <dbReference type="Pfam" id="PF24969"/>
    </source>
</evidence>
<reference evidence="2 3" key="1">
    <citation type="submission" date="2017-06" db="EMBL/GenBank/DDBJ databases">
        <title>Ant-infecting Ophiocordyceps genomes reveal a high diversity of potential behavioral manipulation genes and a possible major role for enterotoxins.</title>
        <authorList>
            <person name="De Bekker C."/>
            <person name="Evans H.C."/>
            <person name="Brachmann A."/>
            <person name="Hughes D.P."/>
        </authorList>
    </citation>
    <scope>NUCLEOTIDE SEQUENCE [LARGE SCALE GENOMIC DNA]</scope>
    <source>
        <strain evidence="2 3">1348a</strain>
    </source>
</reference>
<evidence type="ECO:0000313" key="2">
    <source>
        <dbReference type="EMBL" id="PHH69391.1"/>
    </source>
</evidence>
<dbReference type="Proteomes" id="UP000224854">
    <property type="component" value="Unassembled WGS sequence"/>
</dbReference>
<dbReference type="InterPro" id="IPR056867">
    <property type="entry name" value="LRR_15"/>
</dbReference>